<accession>A0A811KBD9</accession>
<organism evidence="2 3">
    <name type="scientific">Bursaphelenchus okinawaensis</name>
    <dbReference type="NCBI Taxonomy" id="465554"/>
    <lineage>
        <taxon>Eukaryota</taxon>
        <taxon>Metazoa</taxon>
        <taxon>Ecdysozoa</taxon>
        <taxon>Nematoda</taxon>
        <taxon>Chromadorea</taxon>
        <taxon>Rhabditida</taxon>
        <taxon>Tylenchina</taxon>
        <taxon>Tylenchomorpha</taxon>
        <taxon>Aphelenchoidea</taxon>
        <taxon>Aphelenchoididae</taxon>
        <taxon>Bursaphelenchus</taxon>
    </lineage>
</organism>
<evidence type="ECO:0000256" key="1">
    <source>
        <dbReference type="SAM" id="SignalP"/>
    </source>
</evidence>
<comment type="caution">
    <text evidence="2">The sequence shown here is derived from an EMBL/GenBank/DDBJ whole genome shotgun (WGS) entry which is preliminary data.</text>
</comment>
<reference evidence="2" key="1">
    <citation type="submission" date="2020-09" db="EMBL/GenBank/DDBJ databases">
        <authorList>
            <person name="Kikuchi T."/>
        </authorList>
    </citation>
    <scope>NUCLEOTIDE SEQUENCE</scope>
    <source>
        <strain evidence="2">SH1</strain>
    </source>
</reference>
<feature type="chain" id="PRO_5035594794" evidence="1">
    <location>
        <begin position="16"/>
        <end position="304"/>
    </location>
</feature>
<dbReference type="EMBL" id="CAJFCW020000002">
    <property type="protein sequence ID" value="CAG9097035.1"/>
    <property type="molecule type" value="Genomic_DNA"/>
</dbReference>
<dbReference type="OrthoDB" id="5805447at2759"/>
<feature type="signal peptide" evidence="1">
    <location>
        <begin position="1"/>
        <end position="15"/>
    </location>
</feature>
<dbReference type="EMBL" id="CAJFDH010000002">
    <property type="protein sequence ID" value="CAD5212638.1"/>
    <property type="molecule type" value="Genomic_DNA"/>
</dbReference>
<proteinExistence type="predicted"/>
<evidence type="ECO:0000313" key="2">
    <source>
        <dbReference type="EMBL" id="CAD5212638.1"/>
    </source>
</evidence>
<keyword evidence="3" id="KW-1185">Reference proteome</keyword>
<protein>
    <submittedName>
        <fullName evidence="2">Uncharacterized protein</fullName>
    </submittedName>
</protein>
<dbReference type="AlphaFoldDB" id="A0A811KBD9"/>
<dbReference type="Proteomes" id="UP000614601">
    <property type="component" value="Unassembled WGS sequence"/>
</dbReference>
<gene>
    <name evidence="2" type="ORF">BOKJ2_LOCUS4439</name>
</gene>
<dbReference type="Proteomes" id="UP000783686">
    <property type="component" value="Unassembled WGS sequence"/>
</dbReference>
<sequence>MNVLHLSLFVTISCALHCPRNVPYFSTVQCIPNPSLSQARCPSGYRCRPAREEFSATDLYFICCDSSDMQVADYFLEAQLSPEYVPQIPFTLLRSIVLLDQKSGQRVIVEEFDGEVSGVDRVPNDTASYDRLDFVQFEREIDPNAGRFLHFLLARGVVTRPTQIQMYYDYPNFGQEWSNITELDQRLRRGFIEYTTNETVPKQAFYRDMFVVLSFRTEQPLGASRDAETQLDKVLETTNGDLSRLLSHEHFGSRLGAPIGGYFFHLTSRGTVFKSLQDDNDINFAFNAQLNTFVAMMVLLLLLM</sequence>
<keyword evidence="1" id="KW-0732">Signal</keyword>
<evidence type="ECO:0000313" key="3">
    <source>
        <dbReference type="Proteomes" id="UP000614601"/>
    </source>
</evidence>
<name>A0A811KBD9_9BILA</name>